<evidence type="ECO:0000259" key="1">
    <source>
        <dbReference type="Pfam" id="PF09362"/>
    </source>
</evidence>
<dbReference type="AlphaFoldDB" id="U5VSR7"/>
<dbReference type="STRING" id="1246995.AFR_02355"/>
<sequence length="301" mass="32326">MAYAAGGRRRALSWALAIELLLAGVAIGAGVLRHDPLGPDYVNIADVTARPAVAGTGSFTWDCGRNERGHRNTANVVVTPGKAGPAHHVHDYVGNLSVDVGSTVKSLAEGNTSCANGDRSTYYWPVLRLAGGAVQVPVSLTLTYYGNVRSPVVEMPRLLRGAVGDAYAFTNGGARAEPVWSCSGSPDRRTTRYPICPGGERVLRVFDFPSCWDGRRTDSSDHRAHLVFPQPGGGCPISTFAVPRLEIVVAYAIGKGTRYRIDAFHAQRHSPLTDHAFFVNLMPGALMREIVRCLNTGQICQ</sequence>
<dbReference type="EMBL" id="CP006272">
    <property type="protein sequence ID" value="AGZ38760.1"/>
    <property type="molecule type" value="Genomic_DNA"/>
</dbReference>
<dbReference type="Proteomes" id="UP000017746">
    <property type="component" value="Chromosome"/>
</dbReference>
<proteinExistence type="predicted"/>
<reference evidence="2 3" key="1">
    <citation type="journal article" date="2014" name="J. Biotechnol.">
        <title>Complete genome sequence of the actinobacterium Actinoplanes friuliensis HAG 010964, producer of the lipopeptide antibiotic friulimycin.</title>
        <authorList>
            <person name="Ruckert C."/>
            <person name="Szczepanowski R."/>
            <person name="Albersmeier A."/>
            <person name="Goesmann A."/>
            <person name="Fischer N."/>
            <person name="Steinkamper A."/>
            <person name="Puhler A."/>
            <person name="Biener R."/>
            <person name="Schwartz D."/>
            <person name="Kalinowski J."/>
        </authorList>
    </citation>
    <scope>NUCLEOTIDE SEQUENCE [LARGE SCALE GENOMIC DNA]</scope>
    <source>
        <strain evidence="2 3">DSM 7358</strain>
    </source>
</reference>
<organism evidence="2 3">
    <name type="scientific">Actinoplanes friuliensis DSM 7358</name>
    <dbReference type="NCBI Taxonomy" id="1246995"/>
    <lineage>
        <taxon>Bacteria</taxon>
        <taxon>Bacillati</taxon>
        <taxon>Actinomycetota</taxon>
        <taxon>Actinomycetes</taxon>
        <taxon>Micromonosporales</taxon>
        <taxon>Micromonosporaceae</taxon>
        <taxon>Actinoplanes</taxon>
    </lineage>
</organism>
<dbReference type="PANTHER" id="PTHR43662:SF3">
    <property type="entry name" value="DOMAIN PROTEIN, PUTATIVE (AFU_ORTHOLOGUE AFUA_6G11970)-RELATED"/>
    <property type="match status" value="1"/>
</dbReference>
<feature type="domain" description="DUF1996" evidence="1">
    <location>
        <begin position="77"/>
        <end position="255"/>
    </location>
</feature>
<dbReference type="eggNOG" id="ENOG502Z890">
    <property type="taxonomic scope" value="Bacteria"/>
</dbReference>
<name>U5VSR7_9ACTN</name>
<evidence type="ECO:0000313" key="2">
    <source>
        <dbReference type="EMBL" id="AGZ38760.1"/>
    </source>
</evidence>
<gene>
    <name evidence="2" type="ORF">AFR_02355</name>
</gene>
<dbReference type="PANTHER" id="PTHR43662">
    <property type="match status" value="1"/>
</dbReference>
<keyword evidence="3" id="KW-1185">Reference proteome</keyword>
<dbReference type="OrthoDB" id="581239at2"/>
<protein>
    <recommendedName>
        <fullName evidence="1">DUF1996 domain-containing protein</fullName>
    </recommendedName>
</protein>
<dbReference type="PATRIC" id="fig|1246995.3.peg.476"/>
<dbReference type="RefSeq" id="WP_023357703.1">
    <property type="nucleotide sequence ID" value="NC_022657.1"/>
</dbReference>
<dbReference type="Pfam" id="PF09362">
    <property type="entry name" value="DUF1996"/>
    <property type="match status" value="1"/>
</dbReference>
<evidence type="ECO:0000313" key="3">
    <source>
        <dbReference type="Proteomes" id="UP000017746"/>
    </source>
</evidence>
<dbReference type="InterPro" id="IPR018535">
    <property type="entry name" value="DUF1996"/>
</dbReference>
<accession>U5VSR7</accession>
<dbReference type="HOGENOM" id="CLU_043939_1_0_11"/>
<dbReference type="KEGG" id="afs:AFR_02355"/>